<name>A0A238XT83_9BACT</name>
<dbReference type="PIRSF" id="PIRSF006603">
    <property type="entry name" value="DinF"/>
    <property type="match status" value="1"/>
</dbReference>
<evidence type="ECO:0000256" key="1">
    <source>
        <dbReference type="ARBA" id="ARBA00004651"/>
    </source>
</evidence>
<dbReference type="EMBL" id="FZNS01000004">
    <property type="protein sequence ID" value="SNR61930.1"/>
    <property type="molecule type" value="Genomic_DNA"/>
</dbReference>
<evidence type="ECO:0000256" key="10">
    <source>
        <dbReference type="SAM" id="Phobius"/>
    </source>
</evidence>
<evidence type="ECO:0000313" key="12">
    <source>
        <dbReference type="Proteomes" id="UP000198310"/>
    </source>
</evidence>
<dbReference type="InterPro" id="IPR048279">
    <property type="entry name" value="MdtK-like"/>
</dbReference>
<comment type="subcellular location">
    <subcellularLocation>
        <location evidence="1">Cell membrane</location>
        <topology evidence="1">Multi-pass membrane protein</topology>
    </subcellularLocation>
</comment>
<feature type="transmembrane region" description="Helical" evidence="10">
    <location>
        <begin position="237"/>
        <end position="268"/>
    </location>
</feature>
<dbReference type="GO" id="GO:0042910">
    <property type="term" value="F:xenobiotic transmembrane transporter activity"/>
    <property type="evidence" value="ECO:0007669"/>
    <property type="project" value="InterPro"/>
</dbReference>
<dbReference type="GO" id="GO:0005886">
    <property type="term" value="C:plasma membrane"/>
    <property type="evidence" value="ECO:0007669"/>
    <property type="project" value="UniProtKB-SubCell"/>
</dbReference>
<sequence length="458" mass="48176">MPLSALRPHLRPTLALAYPVMLSQLGHVLVNVCDSMVVGQTGKVALAAVSLSVSVCTVVMVFGMGLAMGITPLVAAADGRRDVAALGRLLVNGVWLTTAAGLVLGGLGLLLPPLLPYLHQPPAVVALAAPWIRVIFLSLLPLMVFQGFKQFAEGLGLTRQAMLLSVQANLLNAFLCYALVFGKFGFPTMGMMGAAWATLLARGLMAVLMAAYVLMAVRLRPYRQAAAHRLLPDAAGLRYLVGFGSPIGVQMMFEMGAFSFSAIMIGWLGATELAAHQIAINVASVTYMAASGIAAAATIRVGKQRGLGQAEGARQAGFAAYLITFGFMTLMGLLLIVARHFIPQYYNDDPTVVAQAAGLLLIAAAFQISDGVQVVGLGALRGLEDVKVPSVVALLAYWAVALPLGYVLAFPLGLGAVGVWLGLLTGLTLVALLLLLRFRFRSRVPAPPHLNEVALAVR</sequence>
<keyword evidence="7" id="KW-0406">Ion transport</keyword>
<feature type="transmembrane region" description="Helical" evidence="10">
    <location>
        <begin position="160"/>
        <end position="182"/>
    </location>
</feature>
<keyword evidence="8 10" id="KW-0472">Membrane</keyword>
<evidence type="ECO:0000256" key="5">
    <source>
        <dbReference type="ARBA" id="ARBA00022692"/>
    </source>
</evidence>
<organism evidence="11 12">
    <name type="scientific">Hymenobacter mucosus</name>
    <dbReference type="NCBI Taxonomy" id="1411120"/>
    <lineage>
        <taxon>Bacteria</taxon>
        <taxon>Pseudomonadati</taxon>
        <taxon>Bacteroidota</taxon>
        <taxon>Cytophagia</taxon>
        <taxon>Cytophagales</taxon>
        <taxon>Hymenobacteraceae</taxon>
        <taxon>Hymenobacter</taxon>
    </lineage>
</organism>
<proteinExistence type="predicted"/>
<feature type="transmembrane region" description="Helical" evidence="10">
    <location>
        <begin position="123"/>
        <end position="148"/>
    </location>
</feature>
<gene>
    <name evidence="11" type="ORF">SAMN06269173_104368</name>
</gene>
<dbReference type="CDD" id="cd13131">
    <property type="entry name" value="MATE_NorM_like"/>
    <property type="match status" value="1"/>
</dbReference>
<keyword evidence="5 10" id="KW-0812">Transmembrane</keyword>
<dbReference type="Proteomes" id="UP000198310">
    <property type="component" value="Unassembled WGS sequence"/>
</dbReference>
<keyword evidence="12" id="KW-1185">Reference proteome</keyword>
<accession>A0A238XT83</accession>
<evidence type="ECO:0000256" key="7">
    <source>
        <dbReference type="ARBA" id="ARBA00023065"/>
    </source>
</evidence>
<feature type="transmembrane region" description="Helical" evidence="10">
    <location>
        <begin position="318"/>
        <end position="342"/>
    </location>
</feature>
<feature type="transmembrane region" description="Helical" evidence="10">
    <location>
        <begin position="194"/>
        <end position="217"/>
    </location>
</feature>
<feature type="transmembrane region" description="Helical" evidence="10">
    <location>
        <begin position="44"/>
        <end position="77"/>
    </location>
</feature>
<protein>
    <recommendedName>
        <fullName evidence="9">Multidrug-efflux transporter</fullName>
    </recommendedName>
</protein>
<evidence type="ECO:0000256" key="4">
    <source>
        <dbReference type="ARBA" id="ARBA00022475"/>
    </source>
</evidence>
<dbReference type="PANTHER" id="PTHR43298">
    <property type="entry name" value="MULTIDRUG RESISTANCE PROTEIN NORM-RELATED"/>
    <property type="match status" value="1"/>
</dbReference>
<feature type="transmembrane region" description="Helical" evidence="10">
    <location>
        <begin position="274"/>
        <end position="297"/>
    </location>
</feature>
<keyword evidence="6 10" id="KW-1133">Transmembrane helix</keyword>
<keyword evidence="4" id="KW-1003">Cell membrane</keyword>
<dbReference type="RefSeq" id="WP_089332768.1">
    <property type="nucleotide sequence ID" value="NZ_FZNS01000004.1"/>
</dbReference>
<dbReference type="InterPro" id="IPR002528">
    <property type="entry name" value="MATE_fam"/>
</dbReference>
<keyword evidence="2" id="KW-0813">Transport</keyword>
<feature type="transmembrane region" description="Helical" evidence="10">
    <location>
        <begin position="392"/>
        <end position="411"/>
    </location>
</feature>
<feature type="transmembrane region" description="Helical" evidence="10">
    <location>
        <begin position="89"/>
        <end position="111"/>
    </location>
</feature>
<keyword evidence="3" id="KW-0050">Antiport</keyword>
<dbReference type="NCBIfam" id="TIGR00797">
    <property type="entry name" value="matE"/>
    <property type="match status" value="1"/>
</dbReference>
<feature type="transmembrane region" description="Helical" evidence="10">
    <location>
        <begin position="354"/>
        <end position="380"/>
    </location>
</feature>
<dbReference type="InterPro" id="IPR050222">
    <property type="entry name" value="MATE_MdtK"/>
</dbReference>
<reference evidence="12" key="1">
    <citation type="submission" date="2017-06" db="EMBL/GenBank/DDBJ databases">
        <authorList>
            <person name="Varghese N."/>
            <person name="Submissions S."/>
        </authorList>
    </citation>
    <scope>NUCLEOTIDE SEQUENCE [LARGE SCALE GENOMIC DNA]</scope>
    <source>
        <strain evidence="12">DSM 28041</strain>
    </source>
</reference>
<evidence type="ECO:0000256" key="3">
    <source>
        <dbReference type="ARBA" id="ARBA00022449"/>
    </source>
</evidence>
<evidence type="ECO:0000256" key="6">
    <source>
        <dbReference type="ARBA" id="ARBA00022989"/>
    </source>
</evidence>
<dbReference type="GO" id="GO:0015297">
    <property type="term" value="F:antiporter activity"/>
    <property type="evidence" value="ECO:0007669"/>
    <property type="project" value="UniProtKB-KW"/>
</dbReference>
<evidence type="ECO:0000256" key="2">
    <source>
        <dbReference type="ARBA" id="ARBA00022448"/>
    </source>
</evidence>
<evidence type="ECO:0000256" key="8">
    <source>
        <dbReference type="ARBA" id="ARBA00023136"/>
    </source>
</evidence>
<evidence type="ECO:0000313" key="11">
    <source>
        <dbReference type="EMBL" id="SNR61930.1"/>
    </source>
</evidence>
<feature type="transmembrane region" description="Helical" evidence="10">
    <location>
        <begin position="417"/>
        <end position="436"/>
    </location>
</feature>
<dbReference type="PANTHER" id="PTHR43298:SF2">
    <property type="entry name" value="FMN_FAD EXPORTER YEEO-RELATED"/>
    <property type="match status" value="1"/>
</dbReference>
<dbReference type="GO" id="GO:0006811">
    <property type="term" value="P:monoatomic ion transport"/>
    <property type="evidence" value="ECO:0007669"/>
    <property type="project" value="UniProtKB-KW"/>
</dbReference>
<evidence type="ECO:0000256" key="9">
    <source>
        <dbReference type="ARBA" id="ARBA00031636"/>
    </source>
</evidence>
<dbReference type="Pfam" id="PF01554">
    <property type="entry name" value="MatE"/>
    <property type="match status" value="2"/>
</dbReference>
<dbReference type="AlphaFoldDB" id="A0A238XT83"/>